<dbReference type="EMBL" id="JACIDO010000005">
    <property type="protein sequence ID" value="MBB3936758.1"/>
    <property type="molecule type" value="Genomic_DNA"/>
</dbReference>
<dbReference type="Gene3D" id="3.40.50.720">
    <property type="entry name" value="NAD(P)-binding Rossmann-like Domain"/>
    <property type="match status" value="1"/>
</dbReference>
<reference evidence="2 3" key="1">
    <citation type="submission" date="2020-08" db="EMBL/GenBank/DDBJ databases">
        <title>Genomic Encyclopedia of Type Strains, Phase IV (KMG-IV): sequencing the most valuable type-strain genomes for metagenomic binning, comparative biology and taxonomic classification.</title>
        <authorList>
            <person name="Goeker M."/>
        </authorList>
    </citation>
    <scope>NUCLEOTIDE SEQUENCE [LARGE SCALE GENOMIC DNA]</scope>
    <source>
        <strain evidence="2 3">DSM 25024</strain>
    </source>
</reference>
<dbReference type="InterPro" id="IPR001509">
    <property type="entry name" value="Epimerase_deHydtase"/>
</dbReference>
<evidence type="ECO:0000313" key="3">
    <source>
        <dbReference type="Proteomes" id="UP000531216"/>
    </source>
</evidence>
<dbReference type="SUPFAM" id="SSF51735">
    <property type="entry name" value="NAD(P)-binding Rossmann-fold domains"/>
    <property type="match status" value="1"/>
</dbReference>
<dbReference type="Pfam" id="PF01370">
    <property type="entry name" value="Epimerase"/>
    <property type="match status" value="1"/>
</dbReference>
<keyword evidence="3" id="KW-1185">Reference proteome</keyword>
<gene>
    <name evidence="2" type="ORF">GGR05_002912</name>
</gene>
<evidence type="ECO:0000259" key="1">
    <source>
        <dbReference type="Pfam" id="PF01370"/>
    </source>
</evidence>
<evidence type="ECO:0000313" key="2">
    <source>
        <dbReference type="EMBL" id="MBB3936758.1"/>
    </source>
</evidence>
<feature type="domain" description="NAD-dependent epimerase/dehydratase" evidence="1">
    <location>
        <begin position="11"/>
        <end position="221"/>
    </location>
</feature>
<dbReference type="RefSeq" id="WP_244545931.1">
    <property type="nucleotide sequence ID" value="NZ_FOOA01000005.1"/>
</dbReference>
<comment type="caution">
    <text evidence="2">The sequence shown here is derived from an EMBL/GenBank/DDBJ whole genome shotgun (WGS) entry which is preliminary data.</text>
</comment>
<dbReference type="InterPro" id="IPR036291">
    <property type="entry name" value="NAD(P)-bd_dom_sf"/>
</dbReference>
<protein>
    <submittedName>
        <fullName evidence="2">Nucleoside-diphosphate-sugar epimerase</fullName>
    </submittedName>
</protein>
<name>A0A7W6BRK3_9HYPH</name>
<dbReference type="InterPro" id="IPR050177">
    <property type="entry name" value="Lipid_A_modif_metabolic_enz"/>
</dbReference>
<dbReference type="CDD" id="cd08946">
    <property type="entry name" value="SDR_e"/>
    <property type="match status" value="1"/>
</dbReference>
<sequence>MLTEVAVKQAMVVGGAGFIGTHLLAHLKAEGRYDRLVSVDIAPPQRPVAGVAYEIHDIRAPFPERLDGAFGAIFNLAAVHRTPGHEPHEYYETNLGGALNVCEFAARNGIEAILFTSSIAVYGPGEDLKTERSVPEPVSDYGRSKLLAEGIHRQWLAGEAARRLVIARPAVIFGQGEGGNFTRLAKALRKGTFVYPGRKDTIKCCGYVGEIVRSMDHAMDFGEREFLYNFCYPQAYTIEEICQAFERVAGYRSPRGVVPQPVMNAAAIPFEVLNRVGVRNGIDRERILKLVRSTRVEPAALLASGFRFSTDLEGSLRDWKSRSTGDVMV</sequence>
<organism evidence="2 3">
    <name type="scientific">Aureimonas phyllosphaerae</name>
    <dbReference type="NCBI Taxonomy" id="1166078"/>
    <lineage>
        <taxon>Bacteria</taxon>
        <taxon>Pseudomonadati</taxon>
        <taxon>Pseudomonadota</taxon>
        <taxon>Alphaproteobacteria</taxon>
        <taxon>Hyphomicrobiales</taxon>
        <taxon>Aurantimonadaceae</taxon>
        <taxon>Aureimonas</taxon>
    </lineage>
</organism>
<dbReference type="PANTHER" id="PTHR43245">
    <property type="entry name" value="BIFUNCTIONAL POLYMYXIN RESISTANCE PROTEIN ARNA"/>
    <property type="match status" value="1"/>
</dbReference>
<dbReference type="AlphaFoldDB" id="A0A7W6BRK3"/>
<accession>A0A7W6BRK3</accession>
<proteinExistence type="predicted"/>
<dbReference type="Proteomes" id="UP000531216">
    <property type="component" value="Unassembled WGS sequence"/>
</dbReference>